<dbReference type="InterPro" id="IPR006621">
    <property type="entry name" value="Nose-resist-to-fluoxetine_N"/>
</dbReference>
<accession>A0A9J6BJ05</accession>
<reference evidence="3" key="1">
    <citation type="submission" date="2021-03" db="EMBL/GenBank/DDBJ databases">
        <title>Chromosome level genome of the anhydrobiotic midge Polypedilum vanderplanki.</title>
        <authorList>
            <person name="Yoshida Y."/>
            <person name="Kikawada T."/>
            <person name="Gusev O."/>
        </authorList>
    </citation>
    <scope>NUCLEOTIDE SEQUENCE</scope>
    <source>
        <strain evidence="3">NIAS01</strain>
        <tissue evidence="3">Whole body or cell culture</tissue>
    </source>
</reference>
<feature type="transmembrane region" description="Helical" evidence="1">
    <location>
        <begin position="377"/>
        <end position="395"/>
    </location>
</feature>
<feature type="domain" description="Nose resistant-to-fluoxetine protein N-terminal" evidence="2">
    <location>
        <begin position="30"/>
        <end position="109"/>
    </location>
</feature>
<dbReference type="Proteomes" id="UP001107558">
    <property type="component" value="Chromosome 3"/>
</dbReference>
<organism evidence="3 4">
    <name type="scientific">Polypedilum vanderplanki</name>
    <name type="common">Sleeping chironomid midge</name>
    <dbReference type="NCBI Taxonomy" id="319348"/>
    <lineage>
        <taxon>Eukaryota</taxon>
        <taxon>Metazoa</taxon>
        <taxon>Ecdysozoa</taxon>
        <taxon>Arthropoda</taxon>
        <taxon>Hexapoda</taxon>
        <taxon>Insecta</taxon>
        <taxon>Pterygota</taxon>
        <taxon>Neoptera</taxon>
        <taxon>Endopterygota</taxon>
        <taxon>Diptera</taxon>
        <taxon>Nematocera</taxon>
        <taxon>Chironomoidea</taxon>
        <taxon>Chironomidae</taxon>
        <taxon>Chironominae</taxon>
        <taxon>Polypedilum</taxon>
        <taxon>Polypedilum</taxon>
    </lineage>
</organism>
<dbReference type="OrthoDB" id="10265389at2759"/>
<keyword evidence="1" id="KW-1133">Transmembrane helix</keyword>
<dbReference type="AlphaFoldDB" id="A0A9J6BJ05"/>
<feature type="transmembrane region" description="Helical" evidence="1">
    <location>
        <begin position="241"/>
        <end position="261"/>
    </location>
</feature>
<name>A0A9J6BJ05_POLVA</name>
<dbReference type="PANTHER" id="PTHR11161">
    <property type="entry name" value="O-ACYLTRANSFERASE"/>
    <property type="match status" value="1"/>
</dbReference>
<keyword evidence="1" id="KW-0472">Membrane</keyword>
<feature type="transmembrane region" description="Helical" evidence="1">
    <location>
        <begin position="149"/>
        <end position="167"/>
    </location>
</feature>
<dbReference type="InterPro" id="IPR052728">
    <property type="entry name" value="O2_lipid_transport_reg"/>
</dbReference>
<evidence type="ECO:0000256" key="1">
    <source>
        <dbReference type="SAM" id="Phobius"/>
    </source>
</evidence>
<feature type="transmembrane region" description="Helical" evidence="1">
    <location>
        <begin position="273"/>
        <end position="296"/>
    </location>
</feature>
<dbReference type="Pfam" id="PF20146">
    <property type="entry name" value="NRF"/>
    <property type="match status" value="1"/>
</dbReference>
<keyword evidence="4" id="KW-1185">Reference proteome</keyword>
<feature type="transmembrane region" description="Helical" evidence="1">
    <location>
        <begin position="349"/>
        <end position="370"/>
    </location>
</feature>
<keyword evidence="1" id="KW-0812">Transmembrane</keyword>
<dbReference type="PANTHER" id="PTHR11161:SF0">
    <property type="entry name" value="O-ACYLTRANSFERASE LIKE PROTEIN"/>
    <property type="match status" value="1"/>
</dbReference>
<comment type="caution">
    <text evidence="3">The sequence shown here is derived from an EMBL/GenBank/DDBJ whole genome shotgun (WGS) entry which is preliminary data.</text>
</comment>
<feature type="transmembrane region" description="Helical" evidence="1">
    <location>
        <begin position="200"/>
        <end position="221"/>
    </location>
</feature>
<gene>
    <name evidence="3" type="ORF">PVAND_000090</name>
</gene>
<proteinExistence type="predicted"/>
<evidence type="ECO:0000313" key="3">
    <source>
        <dbReference type="EMBL" id="KAG5669797.1"/>
    </source>
</evidence>
<evidence type="ECO:0000259" key="2">
    <source>
        <dbReference type="Pfam" id="PF20146"/>
    </source>
</evidence>
<evidence type="ECO:0000313" key="4">
    <source>
        <dbReference type="Proteomes" id="UP001107558"/>
    </source>
</evidence>
<dbReference type="EMBL" id="JADBJN010000003">
    <property type="protein sequence ID" value="KAG5669797.1"/>
    <property type="molecule type" value="Genomic_DNA"/>
</dbReference>
<protein>
    <recommendedName>
        <fullName evidence="2">Nose resistant-to-fluoxetine protein N-terminal domain-containing protein</fullName>
    </recommendedName>
</protein>
<sequence length="456" mass="54100">MIDKNKFCSNFLKNFDIADSFYKNYTQTFSDFQSQKNFANSHDFGDFTKCIELKDDEITGKYCLIQYYSTLKNITFVKPAKHAFNLDWENLDKSFSGAICIPSICNVKEFVPKLMEKIFANTSHIMATDYEQENLCQIKEKFEFNFDSIFGLFLVFTFTSIILGNILNEINGKKSLGIIKNFKNLFDINQKFDEEFEYMAGYKAILTIVTIITHFLTYTPISPVRDSSKLQYFYHSIFRLFVAQVICGVAQMIAISTIFQTKYILKCLERGKLNVFLMIIDRILRILPSIIILLLLEKYVMQSLVGKFFQAPYLLTSRLEKLKPDLWTPLTYFQNYLTSEWRMMNIANIYYYSVDLHYFILTPIFIYILWKWKQSKFLIYPVLLAISLGFQYNYILRHRNDFENMIYFMCEEKVFSTYYQQTHFLMDGWIIGMWFGNFVHENKTLEKVNLKNLNLP</sequence>